<organism evidence="1 2">
    <name type="scientific">Thermomonospora cellulosilytica</name>
    <dbReference type="NCBI Taxonomy" id="1411118"/>
    <lineage>
        <taxon>Bacteria</taxon>
        <taxon>Bacillati</taxon>
        <taxon>Actinomycetota</taxon>
        <taxon>Actinomycetes</taxon>
        <taxon>Streptosporangiales</taxon>
        <taxon>Thermomonosporaceae</taxon>
        <taxon>Thermomonospora</taxon>
    </lineage>
</organism>
<comment type="caution">
    <text evidence="1">The sequence shown here is derived from an EMBL/GenBank/DDBJ whole genome shotgun (WGS) entry which is preliminary data.</text>
</comment>
<reference evidence="1 2" key="1">
    <citation type="submission" date="2020-08" db="EMBL/GenBank/DDBJ databases">
        <title>Sequencing the genomes of 1000 actinobacteria strains.</title>
        <authorList>
            <person name="Klenk H.-P."/>
        </authorList>
    </citation>
    <scope>NUCLEOTIDE SEQUENCE [LARGE SCALE GENOMIC DNA]</scope>
    <source>
        <strain evidence="1 2">DSM 45823</strain>
    </source>
</reference>
<evidence type="ECO:0000313" key="2">
    <source>
        <dbReference type="Proteomes" id="UP000539313"/>
    </source>
</evidence>
<gene>
    <name evidence="1" type="ORF">HNR21_006535</name>
</gene>
<sequence length="228" mass="24777">MTDSLHRKVIEAGAAVCAEFCLALAGGHALRAHGLIDRPSENVDLVATEPLPLHEVAEAVAAAYRGQGLLARVGEPDGDAYVGMVVADPATGEECEVNLLKVPLRMRPTRIGACPVVAYEDAIGLKVGALAGRLVARDLIDVAAVAGDYGYERLEWLGRCNAPDFSLERLADRLTCHELMPEAEFERYGLDHDGIRRVKRFAAEWAHDINMRLYEDAAFEKDGTDPDL</sequence>
<evidence type="ECO:0008006" key="3">
    <source>
        <dbReference type="Google" id="ProtNLM"/>
    </source>
</evidence>
<accession>A0A7W3N545</accession>
<dbReference type="InterPro" id="IPR014942">
    <property type="entry name" value="AbiEii"/>
</dbReference>
<name>A0A7W3N545_9ACTN</name>
<keyword evidence="2" id="KW-1185">Reference proteome</keyword>
<dbReference type="Pfam" id="PF08843">
    <property type="entry name" value="AbiEii"/>
    <property type="match status" value="1"/>
</dbReference>
<dbReference type="RefSeq" id="WP_119728905.1">
    <property type="nucleotide sequence ID" value="NZ_JACJII010000001.1"/>
</dbReference>
<dbReference type="Proteomes" id="UP000539313">
    <property type="component" value="Unassembled WGS sequence"/>
</dbReference>
<dbReference type="AlphaFoldDB" id="A0A7W3N545"/>
<dbReference type="EMBL" id="JACJII010000001">
    <property type="protein sequence ID" value="MBA9007653.1"/>
    <property type="molecule type" value="Genomic_DNA"/>
</dbReference>
<evidence type="ECO:0000313" key="1">
    <source>
        <dbReference type="EMBL" id="MBA9007653.1"/>
    </source>
</evidence>
<protein>
    <recommendedName>
        <fullName evidence="3">Nucleotidyltransferase AbiEii toxin of type IV toxin-antitoxin system</fullName>
    </recommendedName>
</protein>
<proteinExistence type="predicted"/>